<dbReference type="GO" id="GO:0007155">
    <property type="term" value="P:cell adhesion"/>
    <property type="evidence" value="ECO:0007669"/>
    <property type="project" value="UniProtKB-KW"/>
</dbReference>
<dbReference type="OrthoDB" id="347381at2759"/>
<comment type="caution">
    <text evidence="16">The sequence shown here is derived from an EMBL/GenBank/DDBJ whole genome shotgun (WGS) entry which is preliminary data.</text>
</comment>
<keyword evidence="17" id="KW-1185">Reference proteome</keyword>
<keyword evidence="5" id="KW-0796">Tight junction</keyword>
<keyword evidence="13" id="KW-0325">Glycoprotein</keyword>
<dbReference type="EMBL" id="SDOX01000172">
    <property type="protein sequence ID" value="TFJ80329.1"/>
    <property type="molecule type" value="Genomic_DNA"/>
</dbReference>
<feature type="domain" description="Cyclic nucleotide-binding" evidence="15">
    <location>
        <begin position="76"/>
        <end position="201"/>
    </location>
</feature>
<keyword evidence="6" id="KW-0217">Developmental protein</keyword>
<dbReference type="GO" id="GO:0030552">
    <property type="term" value="F:cAMP binding"/>
    <property type="evidence" value="ECO:0007669"/>
    <property type="project" value="TreeGrafter"/>
</dbReference>
<comment type="subcellular location">
    <subcellularLocation>
        <location evidence="3">Cell junction</location>
        <location evidence="3">Tight junction</location>
    </subcellularLocation>
    <subcellularLocation>
        <location evidence="1">Lateral cell membrane</location>
    </subcellularLocation>
    <subcellularLocation>
        <location evidence="2">Membrane</location>
        <topology evidence="2">Multi-pass membrane protein</topology>
    </subcellularLocation>
</comment>
<dbReference type="PANTHER" id="PTHR12101">
    <property type="entry name" value="POPEYE DOMAIN CONTAINING PROTEIN"/>
    <property type="match status" value="1"/>
</dbReference>
<evidence type="ECO:0000256" key="13">
    <source>
        <dbReference type="ARBA" id="ARBA00023180"/>
    </source>
</evidence>
<keyword evidence="12" id="KW-0472">Membrane</keyword>
<evidence type="ECO:0000256" key="2">
    <source>
        <dbReference type="ARBA" id="ARBA00004141"/>
    </source>
</evidence>
<evidence type="ECO:0000256" key="6">
    <source>
        <dbReference type="ARBA" id="ARBA00022473"/>
    </source>
</evidence>
<dbReference type="CDD" id="cd00038">
    <property type="entry name" value="CAP_ED"/>
    <property type="match status" value="1"/>
</dbReference>
<protein>
    <recommendedName>
        <fullName evidence="15">Cyclic nucleotide-binding domain-containing protein</fullName>
    </recommendedName>
</protein>
<dbReference type="InterPro" id="IPR000595">
    <property type="entry name" value="cNMP-bd_dom"/>
</dbReference>
<evidence type="ECO:0000256" key="12">
    <source>
        <dbReference type="ARBA" id="ARBA00023136"/>
    </source>
</evidence>
<accession>A0A4D9CUI8</accession>
<keyword evidence="9" id="KW-0130">Cell adhesion</keyword>
<keyword evidence="11" id="KW-1133">Transmembrane helix</keyword>
<evidence type="ECO:0000256" key="10">
    <source>
        <dbReference type="ARBA" id="ARBA00022949"/>
    </source>
</evidence>
<evidence type="ECO:0000313" key="17">
    <source>
        <dbReference type="Proteomes" id="UP000355283"/>
    </source>
</evidence>
<comment type="similarity">
    <text evidence="4">Belongs to the popeye family.</text>
</comment>
<dbReference type="InterPro" id="IPR006916">
    <property type="entry name" value="POPDC1-3"/>
</dbReference>
<feature type="region of interest" description="Disordered" evidence="14">
    <location>
        <begin position="315"/>
        <end position="339"/>
    </location>
</feature>
<evidence type="ECO:0000256" key="3">
    <source>
        <dbReference type="ARBA" id="ARBA00004435"/>
    </source>
</evidence>
<evidence type="ECO:0000256" key="8">
    <source>
        <dbReference type="ARBA" id="ARBA00022692"/>
    </source>
</evidence>
<keyword evidence="10" id="KW-0965">Cell junction</keyword>
<evidence type="ECO:0000256" key="11">
    <source>
        <dbReference type="ARBA" id="ARBA00022989"/>
    </source>
</evidence>
<dbReference type="PANTHER" id="PTHR12101:SF17">
    <property type="entry name" value="BLOOD VESSEL EPICARDIAL SUBSTANCE"/>
    <property type="match status" value="1"/>
</dbReference>
<sequence>MSFSMTDVFLLRSLALVATTCGVVYNLTHSPPLRIPALWGMVFLAVNGTMILSLLLEGEEIAFSKEELELFEEHFLPYTLTPTQFRRLLSTAEWKDVPAGTALAVEGEPLDRLVLIARGKVAAFVNGIPIQSFSTFPGARETEINQGMDSGAWIGEINFLDQEKKAKGAIATFVAESPVRYLCWEHKRLRGLLSEDANLSRSVTHAINGALIGKLLSFTSHTKEANSEAYEEIMATVLVDNRVEPSEKAFIREYRQKHGISDAVHRETLAKLGWKVEEFQDGSKHDKAFSQETVGALQRINEGLIRRQTIELQQEEERQLAEEEEKEMHQRGEGRVSED</sequence>
<evidence type="ECO:0000256" key="5">
    <source>
        <dbReference type="ARBA" id="ARBA00022427"/>
    </source>
</evidence>
<evidence type="ECO:0000256" key="1">
    <source>
        <dbReference type="ARBA" id="ARBA00004124"/>
    </source>
</evidence>
<dbReference type="AlphaFoldDB" id="A0A4D9CUI8"/>
<dbReference type="Proteomes" id="UP000355283">
    <property type="component" value="Unassembled WGS sequence"/>
</dbReference>
<organism evidence="16 17">
    <name type="scientific">Nannochloropsis salina CCMP1776</name>
    <dbReference type="NCBI Taxonomy" id="1027361"/>
    <lineage>
        <taxon>Eukaryota</taxon>
        <taxon>Sar</taxon>
        <taxon>Stramenopiles</taxon>
        <taxon>Ochrophyta</taxon>
        <taxon>Eustigmatophyceae</taxon>
        <taxon>Eustigmatales</taxon>
        <taxon>Monodopsidaceae</taxon>
        <taxon>Microchloropsis</taxon>
        <taxon>Microchloropsis salina</taxon>
    </lineage>
</organism>
<name>A0A4D9CUI8_9STRA</name>
<gene>
    <name evidence="16" type="ORF">NSK_008334</name>
</gene>
<evidence type="ECO:0000259" key="15">
    <source>
        <dbReference type="PROSITE" id="PS50042"/>
    </source>
</evidence>
<dbReference type="InterPro" id="IPR018490">
    <property type="entry name" value="cNMP-bd_dom_sf"/>
</dbReference>
<dbReference type="SUPFAM" id="SSF51206">
    <property type="entry name" value="cAMP-binding domain-like"/>
    <property type="match status" value="1"/>
</dbReference>
<evidence type="ECO:0000256" key="9">
    <source>
        <dbReference type="ARBA" id="ARBA00022889"/>
    </source>
</evidence>
<keyword evidence="7" id="KW-1003">Cell membrane</keyword>
<dbReference type="GO" id="GO:0005923">
    <property type="term" value="C:bicellular tight junction"/>
    <property type="evidence" value="ECO:0007669"/>
    <property type="project" value="UniProtKB-SubCell"/>
</dbReference>
<dbReference type="PROSITE" id="PS50042">
    <property type="entry name" value="CNMP_BINDING_3"/>
    <property type="match status" value="1"/>
</dbReference>
<evidence type="ECO:0000256" key="4">
    <source>
        <dbReference type="ARBA" id="ARBA00007146"/>
    </source>
</evidence>
<dbReference type="Pfam" id="PF04831">
    <property type="entry name" value="POPDC1-3"/>
    <property type="match status" value="1"/>
</dbReference>
<proteinExistence type="inferred from homology"/>
<evidence type="ECO:0000256" key="7">
    <source>
        <dbReference type="ARBA" id="ARBA00022475"/>
    </source>
</evidence>
<keyword evidence="8" id="KW-0812">Transmembrane</keyword>
<dbReference type="InterPro" id="IPR055272">
    <property type="entry name" value="POPDC1-3_dom"/>
</dbReference>
<dbReference type="InterPro" id="IPR014710">
    <property type="entry name" value="RmlC-like_jellyroll"/>
</dbReference>
<dbReference type="GO" id="GO:0016328">
    <property type="term" value="C:lateral plasma membrane"/>
    <property type="evidence" value="ECO:0007669"/>
    <property type="project" value="UniProtKB-SubCell"/>
</dbReference>
<evidence type="ECO:0000256" key="14">
    <source>
        <dbReference type="SAM" id="MobiDB-lite"/>
    </source>
</evidence>
<evidence type="ECO:0000313" key="16">
    <source>
        <dbReference type="EMBL" id="TFJ80329.1"/>
    </source>
</evidence>
<dbReference type="Gene3D" id="2.60.120.10">
    <property type="entry name" value="Jelly Rolls"/>
    <property type="match status" value="1"/>
</dbReference>
<reference evidence="16 17" key="1">
    <citation type="submission" date="2019-01" db="EMBL/GenBank/DDBJ databases">
        <title>Nuclear Genome Assembly of the Microalgal Biofuel strain Nannochloropsis salina CCMP1776.</title>
        <authorList>
            <person name="Hovde B."/>
        </authorList>
    </citation>
    <scope>NUCLEOTIDE SEQUENCE [LARGE SCALE GENOMIC DNA]</scope>
    <source>
        <strain evidence="16 17">CCMP1776</strain>
    </source>
</reference>